<dbReference type="AlphaFoldDB" id="A0A1X6PET8"/>
<keyword evidence="3" id="KW-1185">Reference proteome</keyword>
<feature type="region of interest" description="Disordered" evidence="1">
    <location>
        <begin position="19"/>
        <end position="71"/>
    </location>
</feature>
<organism evidence="2 3">
    <name type="scientific">Porphyra umbilicalis</name>
    <name type="common">Purple laver</name>
    <name type="synonym">Red alga</name>
    <dbReference type="NCBI Taxonomy" id="2786"/>
    <lineage>
        <taxon>Eukaryota</taxon>
        <taxon>Rhodophyta</taxon>
        <taxon>Bangiophyceae</taxon>
        <taxon>Bangiales</taxon>
        <taxon>Bangiaceae</taxon>
        <taxon>Porphyra</taxon>
    </lineage>
</organism>
<feature type="region of interest" description="Disordered" evidence="1">
    <location>
        <begin position="670"/>
        <end position="763"/>
    </location>
</feature>
<dbReference type="Proteomes" id="UP000218209">
    <property type="component" value="Unassembled WGS sequence"/>
</dbReference>
<feature type="compositionally biased region" description="Low complexity" evidence="1">
    <location>
        <begin position="729"/>
        <end position="738"/>
    </location>
</feature>
<dbReference type="EMBL" id="KV918792">
    <property type="protein sequence ID" value="OSX79372.1"/>
    <property type="molecule type" value="Genomic_DNA"/>
</dbReference>
<proteinExistence type="predicted"/>
<feature type="compositionally biased region" description="Pro residues" evidence="1">
    <location>
        <begin position="222"/>
        <end position="237"/>
    </location>
</feature>
<evidence type="ECO:0000313" key="3">
    <source>
        <dbReference type="Proteomes" id="UP000218209"/>
    </source>
</evidence>
<feature type="compositionally biased region" description="Acidic residues" evidence="1">
    <location>
        <begin position="846"/>
        <end position="857"/>
    </location>
</feature>
<reference evidence="2 3" key="1">
    <citation type="submission" date="2017-03" db="EMBL/GenBank/DDBJ databases">
        <title>WGS assembly of Porphyra umbilicalis.</title>
        <authorList>
            <person name="Brawley S.H."/>
            <person name="Blouin N.A."/>
            <person name="Ficko-Blean E."/>
            <person name="Wheeler G.L."/>
            <person name="Lohr M."/>
            <person name="Goodson H.V."/>
            <person name="Jenkins J.W."/>
            <person name="Blaby-Haas C.E."/>
            <person name="Helliwell K.E."/>
            <person name="Chan C."/>
            <person name="Marriage T."/>
            <person name="Bhattacharya D."/>
            <person name="Klein A.S."/>
            <person name="Badis Y."/>
            <person name="Brodie J."/>
            <person name="Cao Y."/>
            <person name="Collen J."/>
            <person name="Dittami S.M."/>
            <person name="Gachon C.M."/>
            <person name="Green B.R."/>
            <person name="Karpowicz S."/>
            <person name="Kim J.W."/>
            <person name="Kudahl U."/>
            <person name="Lin S."/>
            <person name="Michel G."/>
            <person name="Mittag M."/>
            <person name="Olson B.J."/>
            <person name="Pangilinan J."/>
            <person name="Peng Y."/>
            <person name="Qiu H."/>
            <person name="Shu S."/>
            <person name="Singer J.T."/>
            <person name="Smith A.G."/>
            <person name="Sprecher B.N."/>
            <person name="Wagner V."/>
            <person name="Wang W."/>
            <person name="Wang Z.-Y."/>
            <person name="Yan J."/>
            <person name="Yarish C."/>
            <person name="Zoeuner-Riek S."/>
            <person name="Zhuang Y."/>
            <person name="Zou Y."/>
            <person name="Lindquist E.A."/>
            <person name="Grimwood J."/>
            <person name="Barry K."/>
            <person name="Rokhsar D.S."/>
            <person name="Schmutz J."/>
            <person name="Stiller J.W."/>
            <person name="Grossman A.R."/>
            <person name="Prochnik S.E."/>
        </authorList>
    </citation>
    <scope>NUCLEOTIDE SEQUENCE [LARGE SCALE GENOMIC DNA]</scope>
    <source>
        <strain evidence="2">4086291</strain>
    </source>
</reference>
<feature type="region of interest" description="Disordered" evidence="1">
    <location>
        <begin position="98"/>
        <end position="292"/>
    </location>
</feature>
<name>A0A1X6PET8_PORUM</name>
<protein>
    <submittedName>
        <fullName evidence="2">Uncharacterized protein</fullName>
    </submittedName>
</protein>
<feature type="compositionally biased region" description="Pro residues" evidence="1">
    <location>
        <begin position="121"/>
        <end position="139"/>
    </location>
</feature>
<feature type="compositionally biased region" description="Low complexity" evidence="1">
    <location>
        <begin position="202"/>
        <end position="221"/>
    </location>
</feature>
<evidence type="ECO:0000313" key="2">
    <source>
        <dbReference type="EMBL" id="OSX79372.1"/>
    </source>
</evidence>
<gene>
    <name evidence="2" type="ORF">BU14_0079s0016</name>
</gene>
<feature type="compositionally biased region" description="Low complexity" evidence="1">
    <location>
        <begin position="256"/>
        <end position="267"/>
    </location>
</feature>
<feature type="compositionally biased region" description="Low complexity" evidence="1">
    <location>
        <begin position="140"/>
        <end position="152"/>
    </location>
</feature>
<evidence type="ECO:0000256" key="1">
    <source>
        <dbReference type="SAM" id="MobiDB-lite"/>
    </source>
</evidence>
<feature type="compositionally biased region" description="Low complexity" evidence="1">
    <location>
        <begin position="670"/>
        <end position="706"/>
    </location>
</feature>
<feature type="region of interest" description="Disordered" evidence="1">
    <location>
        <begin position="784"/>
        <end position="857"/>
    </location>
</feature>
<feature type="compositionally biased region" description="Gly residues" evidence="1">
    <location>
        <begin position="707"/>
        <end position="718"/>
    </location>
</feature>
<accession>A0A1X6PET8</accession>
<feature type="compositionally biased region" description="Basic and acidic residues" evidence="1">
    <location>
        <begin position="749"/>
        <end position="758"/>
    </location>
</feature>
<feature type="compositionally biased region" description="Low complexity" evidence="1">
    <location>
        <begin position="31"/>
        <end position="44"/>
    </location>
</feature>
<sequence>MPESQAIDEIGTAYAPAYPSALSTPVEPVQAPGAAAAAAGVPDADCIDNRNKPSTRGLPAPPPSGEVRDGSQTVWNLAPGLRQDGDSGVTRVRRLAPFGPNRFAPLDNSPFKIPTVSFESPPRPKPMTPPPPPSSPALPPASATAASSHWSTPPSPAAGAPWTPAQPLMVGAPWTATQADTAPWSPTHGPCVWGSPGVQPTAAELEAESAAAAAAAVAAAGSPPPPSLAAAFPSPPPPRRRASGTNVGGGKKRSSAKAPSAKPGAPLAKKKTAAQEAARSSDGGAARNSAAPTPEAVAAWKLVGGEVAKAVRDGNKALWAALKQSTVQIDNLRADATRLEARVDAQGQCNERTALAVASVRLSVKGAASTEVRRKEASHGTCATGRAGVKDQDQKPVVKVEEAMAAAMALAQENEAAAAKLRRPLRTVVKKRVATTIDSREVLMDANTAVEVIQDVVIKALAVSSDAANDYMMNRVYFPSSVRGAEPIKKRPVAVIMSTIPHTLAQLREFILKPFFGVLGFSYNPMPIGKANKWSKQDSFITSYKGEKAVVAAAKNLFTKIGGSGRIVKDKSTGSRQHVDMVVGHHALIARLVRNEFEIALGRRMRRRGGTGNGSYMHWLDEFAASIRHLSKNHKDNKVHAGYRITDAIDPDMVVRTNTGEWIFTAPAPAAANAPSSSTPVTSAHPPTSTKRTVTASLSGVVRAGASAGGMARGGGPSSSGAETRRPAAGDPTAAPAPNCIEDYGVSVHDGRAPDGDSHAPPAGVVVVVGTDADHGSGAALIGLTEEGAGSKAAGSDGEGSRGGDSDSEESDEVGARTSSTDADDSDPGRDSSDDGDEHAGVTNGEECDEKEEEGVY</sequence>